<evidence type="ECO:0000313" key="4">
    <source>
        <dbReference type="Proteomes" id="UP000441717"/>
    </source>
</evidence>
<dbReference type="InterPro" id="IPR014718">
    <property type="entry name" value="GH-type_carb-bd"/>
</dbReference>
<sequence length="704" mass="78584">MRRKLLPLMPGAVIGNGRMLATIKGNGELYRLFWPHIDQVQHLGQLIAGIRETGPSPGMVQWLHDAAWNGEQRYLDENALVFTTRRRDDLALAVEQADFILPEDDVLVRHYQVQNLAGHARNMQMVVYCTFLIDESALYDTMYIHFPQQALIQFRRNIFLALNAPGYPLAGYHTGRRDTPGDPLAAASRGEFFGNSSTLRAGAGAVAWNLGEIAPGESRQFTLYLAAASGERDVLQILSRMAGETANHWQKITVEFWEQWLGRPSVTAGIQNENPDNRSEKGEHRAEVPAGNDGEEPDHIPRPQANIEIVPSDKDDEERACRRSLMVLKLLSNRDTGGNIAAPEFDPFYMACGGYGYCWPRDGMYTALALDQAGYHQEARDFYLFAARVQNADGSWQQRYFTNGSWAPTWGQQIDQVGAVLWGYHHHFALTGDRDFLAEIWPSADLGAGYLVDHLSEKNGLPQPGLDLWEDNFAQSTYAAAAVYGGLVGASLLAEIKGEAEKADRWRRAASGIKESIIAHLWNPDRQCFYRAINRQVGCYDYQCALDRGDYAWTGKEPSGLYETFWVEKDTRIDAAVLGLVFPFTVLKPDDPRMNAAIGTLEQVLGNKQVGGLHRYEGDNYAGGNPWVLTTLWLGIVRALRGEREAARALYRWALDNASPTGLLPEQVNKERGGPAWVLPLGWSHAMYILLHLTLEGNLTGLPI</sequence>
<organism evidence="3 4">
    <name type="scientific">Desulfofundulus thermobenzoicus</name>
    <dbReference type="NCBI Taxonomy" id="29376"/>
    <lineage>
        <taxon>Bacteria</taxon>
        <taxon>Bacillati</taxon>
        <taxon>Bacillota</taxon>
        <taxon>Clostridia</taxon>
        <taxon>Eubacteriales</taxon>
        <taxon>Peptococcaceae</taxon>
        <taxon>Desulfofundulus</taxon>
    </lineage>
</organism>
<dbReference type="Proteomes" id="UP000441717">
    <property type="component" value="Unassembled WGS sequence"/>
</dbReference>
<dbReference type="InterPro" id="IPR012341">
    <property type="entry name" value="6hp_glycosidase-like_sf"/>
</dbReference>
<feature type="domain" description="GH15-like" evidence="2">
    <location>
        <begin position="323"/>
        <end position="633"/>
    </location>
</feature>
<dbReference type="RefSeq" id="WP_152945177.1">
    <property type="nucleotide sequence ID" value="NZ_WHYR01000005.1"/>
</dbReference>
<dbReference type="PANTHER" id="PTHR31616:SF0">
    <property type="entry name" value="GLUCAN 1,4-ALPHA-GLUCOSIDASE"/>
    <property type="match status" value="1"/>
</dbReference>
<dbReference type="Pfam" id="PF00723">
    <property type="entry name" value="Glyco_hydro_15"/>
    <property type="match status" value="1"/>
</dbReference>
<evidence type="ECO:0000313" key="3">
    <source>
        <dbReference type="EMBL" id="MQL51252.1"/>
    </source>
</evidence>
<dbReference type="PANTHER" id="PTHR31616">
    <property type="entry name" value="TREHALASE"/>
    <property type="match status" value="1"/>
</dbReference>
<feature type="compositionally biased region" description="Basic and acidic residues" evidence="1">
    <location>
        <begin position="275"/>
        <end position="287"/>
    </location>
</feature>
<accession>A0A6N7IMP8</accession>
<dbReference type="Gene3D" id="1.50.10.10">
    <property type="match status" value="1"/>
</dbReference>
<dbReference type="GO" id="GO:0005975">
    <property type="term" value="P:carbohydrate metabolic process"/>
    <property type="evidence" value="ECO:0007669"/>
    <property type="project" value="InterPro"/>
</dbReference>
<evidence type="ECO:0000259" key="2">
    <source>
        <dbReference type="Pfam" id="PF00723"/>
    </source>
</evidence>
<dbReference type="Gene3D" id="2.70.98.10">
    <property type="match status" value="1"/>
</dbReference>
<evidence type="ECO:0000256" key="1">
    <source>
        <dbReference type="SAM" id="MobiDB-lite"/>
    </source>
</evidence>
<dbReference type="GO" id="GO:0030246">
    <property type="term" value="F:carbohydrate binding"/>
    <property type="evidence" value="ECO:0007669"/>
    <property type="project" value="InterPro"/>
</dbReference>
<dbReference type="AlphaFoldDB" id="A0A6N7IMP8"/>
<gene>
    <name evidence="3" type="ORF">GFC01_03040</name>
</gene>
<dbReference type="GO" id="GO:0004553">
    <property type="term" value="F:hydrolase activity, hydrolyzing O-glycosyl compounds"/>
    <property type="evidence" value="ECO:0007669"/>
    <property type="project" value="TreeGrafter"/>
</dbReference>
<dbReference type="EMBL" id="WHYR01000005">
    <property type="protein sequence ID" value="MQL51252.1"/>
    <property type="molecule type" value="Genomic_DNA"/>
</dbReference>
<dbReference type="InterPro" id="IPR008928">
    <property type="entry name" value="6-hairpin_glycosidase_sf"/>
</dbReference>
<keyword evidence="4" id="KW-1185">Reference proteome</keyword>
<reference evidence="3 4" key="1">
    <citation type="submission" date="2019-10" db="EMBL/GenBank/DDBJ databases">
        <title>Comparative genomics of sulfur disproportionating microorganisms.</title>
        <authorList>
            <person name="Ward L.M."/>
            <person name="Bertran E."/>
            <person name="Johnston D."/>
        </authorList>
    </citation>
    <scope>NUCLEOTIDE SEQUENCE [LARGE SCALE GENOMIC DNA]</scope>
    <source>
        <strain evidence="3 4">DSM 14055</strain>
    </source>
</reference>
<name>A0A6N7IMP8_9FIRM</name>
<protein>
    <recommendedName>
        <fullName evidence="2">GH15-like domain-containing protein</fullName>
    </recommendedName>
</protein>
<dbReference type="InterPro" id="IPR011613">
    <property type="entry name" value="GH15-like"/>
</dbReference>
<feature type="region of interest" description="Disordered" evidence="1">
    <location>
        <begin position="267"/>
        <end position="315"/>
    </location>
</feature>
<dbReference type="OrthoDB" id="3902805at2"/>
<dbReference type="SUPFAM" id="SSF48208">
    <property type="entry name" value="Six-hairpin glycosidases"/>
    <property type="match status" value="1"/>
</dbReference>
<comment type="caution">
    <text evidence="3">The sequence shown here is derived from an EMBL/GenBank/DDBJ whole genome shotgun (WGS) entry which is preliminary data.</text>
</comment>
<proteinExistence type="predicted"/>